<evidence type="ECO:0000256" key="5">
    <source>
        <dbReference type="ARBA" id="ARBA00038359"/>
    </source>
</evidence>
<feature type="compositionally biased region" description="Polar residues" evidence="6">
    <location>
        <begin position="282"/>
        <end position="291"/>
    </location>
</feature>
<feature type="transmembrane region" description="Helical" evidence="7">
    <location>
        <begin position="60"/>
        <end position="81"/>
    </location>
</feature>
<dbReference type="GO" id="GO:0016020">
    <property type="term" value="C:membrane"/>
    <property type="evidence" value="ECO:0007669"/>
    <property type="project" value="UniProtKB-SubCell"/>
</dbReference>
<protein>
    <recommendedName>
        <fullName evidence="8">Rhodopsin domain-containing protein</fullName>
    </recommendedName>
</protein>
<comment type="similarity">
    <text evidence="5">Belongs to the SAT4 family.</text>
</comment>
<name>A0AAN6N203_9PEZI</name>
<dbReference type="Pfam" id="PF20684">
    <property type="entry name" value="Fung_rhodopsin"/>
    <property type="match status" value="1"/>
</dbReference>
<feature type="transmembrane region" description="Helical" evidence="7">
    <location>
        <begin position="141"/>
        <end position="161"/>
    </location>
</feature>
<evidence type="ECO:0000256" key="1">
    <source>
        <dbReference type="ARBA" id="ARBA00004141"/>
    </source>
</evidence>
<sequence>MLSVGFFVHQWNTRLKDLAEVLYIIHIGSNVYTAVLMCMKAAILLEWLHLFCPTGERNTFFWAAWAVLCVNTLFYAAGIFAENLSCIPYQGIWDKTIPARCLDQKVLDVASACINLASDICILVLPQPIIWGLQISLHKKIGVSLIFAMGVFACVAAAFRLAATTVFLRSDDVVYAVSAVALWCLAEMMAVLLVFCVPALPKVIRDTGVATMLAASLRSLTGRGSHSSNRKGSSNISTATLPASASPATKKLYRKLDKDSLALSQFPVKGPEFSDSTERLQDSYSKPTAKSGILRTSQLTHSLVKEDPRDIANELHGRQHPWVGK</sequence>
<feature type="region of interest" description="Disordered" evidence="6">
    <location>
        <begin position="272"/>
        <end position="291"/>
    </location>
</feature>
<gene>
    <name evidence="9" type="ORF">QBC46DRAFT_393350</name>
</gene>
<dbReference type="PANTHER" id="PTHR33048">
    <property type="entry name" value="PTH11-LIKE INTEGRAL MEMBRANE PROTEIN (AFU_ORTHOLOGUE AFUA_5G11245)"/>
    <property type="match status" value="1"/>
</dbReference>
<proteinExistence type="inferred from homology"/>
<keyword evidence="4 7" id="KW-0472">Membrane</keyword>
<feature type="transmembrane region" description="Helical" evidence="7">
    <location>
        <begin position="173"/>
        <end position="197"/>
    </location>
</feature>
<dbReference type="PANTHER" id="PTHR33048:SF47">
    <property type="entry name" value="INTEGRAL MEMBRANE PROTEIN-RELATED"/>
    <property type="match status" value="1"/>
</dbReference>
<feature type="domain" description="Rhodopsin" evidence="8">
    <location>
        <begin position="4"/>
        <end position="205"/>
    </location>
</feature>
<feature type="compositionally biased region" description="Polar residues" evidence="6">
    <location>
        <begin position="221"/>
        <end position="236"/>
    </location>
</feature>
<comment type="subcellular location">
    <subcellularLocation>
        <location evidence="1">Membrane</location>
        <topology evidence="1">Multi-pass membrane protein</topology>
    </subcellularLocation>
</comment>
<evidence type="ECO:0000313" key="9">
    <source>
        <dbReference type="EMBL" id="KAK3937136.1"/>
    </source>
</evidence>
<evidence type="ECO:0000256" key="3">
    <source>
        <dbReference type="ARBA" id="ARBA00022989"/>
    </source>
</evidence>
<evidence type="ECO:0000256" key="4">
    <source>
        <dbReference type="ARBA" id="ARBA00023136"/>
    </source>
</evidence>
<dbReference type="InterPro" id="IPR049326">
    <property type="entry name" value="Rhodopsin_dom_fungi"/>
</dbReference>
<evidence type="ECO:0000256" key="2">
    <source>
        <dbReference type="ARBA" id="ARBA00022692"/>
    </source>
</evidence>
<evidence type="ECO:0000256" key="7">
    <source>
        <dbReference type="SAM" id="Phobius"/>
    </source>
</evidence>
<reference evidence="10" key="1">
    <citation type="journal article" date="2023" name="Mol. Phylogenet. Evol.">
        <title>Genome-scale phylogeny and comparative genomics of the fungal order Sordariales.</title>
        <authorList>
            <person name="Hensen N."/>
            <person name="Bonometti L."/>
            <person name="Westerberg I."/>
            <person name="Brannstrom I.O."/>
            <person name="Guillou S."/>
            <person name="Cros-Aarteil S."/>
            <person name="Calhoun S."/>
            <person name="Haridas S."/>
            <person name="Kuo A."/>
            <person name="Mondo S."/>
            <person name="Pangilinan J."/>
            <person name="Riley R."/>
            <person name="LaButti K."/>
            <person name="Andreopoulos B."/>
            <person name="Lipzen A."/>
            <person name="Chen C."/>
            <person name="Yan M."/>
            <person name="Daum C."/>
            <person name="Ng V."/>
            <person name="Clum A."/>
            <person name="Steindorff A."/>
            <person name="Ohm R.A."/>
            <person name="Martin F."/>
            <person name="Silar P."/>
            <person name="Natvig D.O."/>
            <person name="Lalanne C."/>
            <person name="Gautier V."/>
            <person name="Ament-Velasquez S.L."/>
            <person name="Kruys A."/>
            <person name="Hutchinson M.I."/>
            <person name="Powell A.J."/>
            <person name="Barry K."/>
            <person name="Miller A.N."/>
            <person name="Grigoriev I.V."/>
            <person name="Debuchy R."/>
            <person name="Gladieux P."/>
            <person name="Hiltunen Thoren M."/>
            <person name="Johannesson H."/>
        </authorList>
    </citation>
    <scope>NUCLEOTIDE SEQUENCE [LARGE SCALE GENOMIC DNA]</scope>
    <source>
        <strain evidence="10">CBS 340.73</strain>
    </source>
</reference>
<comment type="caution">
    <text evidence="9">The sequence shown here is derived from an EMBL/GenBank/DDBJ whole genome shotgun (WGS) entry which is preliminary data.</text>
</comment>
<feature type="transmembrane region" description="Helical" evidence="7">
    <location>
        <begin position="21"/>
        <end position="48"/>
    </location>
</feature>
<organism evidence="9 10">
    <name type="scientific">Diplogelasinospora grovesii</name>
    <dbReference type="NCBI Taxonomy" id="303347"/>
    <lineage>
        <taxon>Eukaryota</taxon>
        <taxon>Fungi</taxon>
        <taxon>Dikarya</taxon>
        <taxon>Ascomycota</taxon>
        <taxon>Pezizomycotina</taxon>
        <taxon>Sordariomycetes</taxon>
        <taxon>Sordariomycetidae</taxon>
        <taxon>Sordariales</taxon>
        <taxon>Diplogelasinosporaceae</taxon>
        <taxon>Diplogelasinospora</taxon>
    </lineage>
</organism>
<evidence type="ECO:0000259" key="8">
    <source>
        <dbReference type="Pfam" id="PF20684"/>
    </source>
</evidence>
<dbReference type="AlphaFoldDB" id="A0AAN6N203"/>
<feature type="region of interest" description="Disordered" evidence="6">
    <location>
        <begin position="221"/>
        <end position="241"/>
    </location>
</feature>
<dbReference type="EMBL" id="MU853862">
    <property type="protein sequence ID" value="KAK3937136.1"/>
    <property type="molecule type" value="Genomic_DNA"/>
</dbReference>
<keyword evidence="10" id="KW-1185">Reference proteome</keyword>
<dbReference type="InterPro" id="IPR052337">
    <property type="entry name" value="SAT4-like"/>
</dbReference>
<evidence type="ECO:0000313" key="10">
    <source>
        <dbReference type="Proteomes" id="UP001303473"/>
    </source>
</evidence>
<keyword evidence="3 7" id="KW-1133">Transmembrane helix</keyword>
<dbReference type="Proteomes" id="UP001303473">
    <property type="component" value="Unassembled WGS sequence"/>
</dbReference>
<evidence type="ECO:0000256" key="6">
    <source>
        <dbReference type="SAM" id="MobiDB-lite"/>
    </source>
</evidence>
<accession>A0AAN6N203</accession>
<keyword evidence="2 7" id="KW-0812">Transmembrane</keyword>